<name>A0A5C3EYR2_9BASI</name>
<feature type="compositionally biased region" description="Polar residues" evidence="1">
    <location>
        <begin position="147"/>
        <end position="163"/>
    </location>
</feature>
<sequence>MAAVAVAVAVAAAVARRHRLAHGFVHELAATDDGRRRAMGKGQAPWLETTRDDKQASKQGGAGLPCDQGLAQSRPIRTRPSGPWSHLARWLARLPVCGPACLLILHEGKLRLGWRAWAKHPSSTAWPTDRTAYRTGTVSVPMRRPRTTPSAHASTSRVSDSGSLRQAGARTHAWLPIWPLVWLGLAWLLAIPVGPLTHPGRLISSHLISPAPPLSEACGTDGDRRSSASSSPPSPPPSVDRQGRYLSVPHLRGCCEISLARSRAPRRAKQELGDPSRAPRSTTDRGGGGAGNDIV</sequence>
<feature type="compositionally biased region" description="Gly residues" evidence="1">
    <location>
        <begin position="285"/>
        <end position="295"/>
    </location>
</feature>
<feature type="region of interest" description="Disordered" evidence="1">
    <location>
        <begin position="140"/>
        <end position="163"/>
    </location>
</feature>
<dbReference type="Proteomes" id="UP000323386">
    <property type="component" value="Unassembled WGS sequence"/>
</dbReference>
<feature type="region of interest" description="Disordered" evidence="1">
    <location>
        <begin position="214"/>
        <end position="244"/>
    </location>
</feature>
<proteinExistence type="predicted"/>
<dbReference type="AlphaFoldDB" id="A0A5C3EYR2"/>
<keyword evidence="3" id="KW-1185">Reference proteome</keyword>
<feature type="region of interest" description="Disordered" evidence="1">
    <location>
        <begin position="35"/>
        <end position="82"/>
    </location>
</feature>
<accession>A0A5C3EYR2</accession>
<evidence type="ECO:0000313" key="3">
    <source>
        <dbReference type="Proteomes" id="UP000323386"/>
    </source>
</evidence>
<evidence type="ECO:0000313" key="2">
    <source>
        <dbReference type="EMBL" id="SPO36279.1"/>
    </source>
</evidence>
<reference evidence="2 3" key="1">
    <citation type="submission" date="2018-03" db="EMBL/GenBank/DDBJ databases">
        <authorList>
            <person name="Guldener U."/>
        </authorList>
    </citation>
    <scope>NUCLEOTIDE SEQUENCE [LARGE SCALE GENOMIC DNA]</scope>
    <source>
        <strain evidence="2 3">DAOM196992</strain>
    </source>
</reference>
<dbReference type="EMBL" id="OOIP01000004">
    <property type="protein sequence ID" value="SPO36279.1"/>
    <property type="molecule type" value="Genomic_DNA"/>
</dbReference>
<organism evidence="2 3">
    <name type="scientific">Pseudozyma flocculosa</name>
    <dbReference type="NCBI Taxonomy" id="84751"/>
    <lineage>
        <taxon>Eukaryota</taxon>
        <taxon>Fungi</taxon>
        <taxon>Dikarya</taxon>
        <taxon>Basidiomycota</taxon>
        <taxon>Ustilaginomycotina</taxon>
        <taxon>Ustilaginomycetes</taxon>
        <taxon>Ustilaginales</taxon>
        <taxon>Ustilaginaceae</taxon>
        <taxon>Pseudozyma</taxon>
    </lineage>
</organism>
<protein>
    <submittedName>
        <fullName evidence="2">Uncharacterized protein</fullName>
    </submittedName>
</protein>
<gene>
    <name evidence="2" type="ORF">PSFLO_01750</name>
</gene>
<evidence type="ECO:0000256" key="1">
    <source>
        <dbReference type="SAM" id="MobiDB-lite"/>
    </source>
</evidence>
<feature type="region of interest" description="Disordered" evidence="1">
    <location>
        <begin position="259"/>
        <end position="295"/>
    </location>
</feature>